<name>A0ABP7UPE7_9FLAO</name>
<reference evidence="2" key="1">
    <citation type="journal article" date="2019" name="Int. J. Syst. Evol. Microbiol.">
        <title>The Global Catalogue of Microorganisms (GCM) 10K type strain sequencing project: providing services to taxonomists for standard genome sequencing and annotation.</title>
        <authorList>
            <consortium name="The Broad Institute Genomics Platform"/>
            <consortium name="The Broad Institute Genome Sequencing Center for Infectious Disease"/>
            <person name="Wu L."/>
            <person name="Ma J."/>
        </authorList>
    </citation>
    <scope>NUCLEOTIDE SEQUENCE [LARGE SCALE GENOMIC DNA]</scope>
    <source>
        <strain evidence="2">JCM 17068</strain>
    </source>
</reference>
<gene>
    <name evidence="1" type="ORF">GCM10022388_13290</name>
</gene>
<comment type="caution">
    <text evidence="1">The sequence shown here is derived from an EMBL/GenBank/DDBJ whole genome shotgun (WGS) entry which is preliminary data.</text>
</comment>
<evidence type="ECO:0000313" key="1">
    <source>
        <dbReference type="EMBL" id="GAA4048921.1"/>
    </source>
</evidence>
<sequence length="115" mass="13663">MGLFNNNEKRIIKELCKKSEDISKDITNEIDELLVELKNEYDENSKVVNEFHDFVNELKTKLAPEDANKLIEFSTRMTKVKRCAKKGVEAMRELARDQRKATRETIREYQEYLYV</sequence>
<evidence type="ECO:0000313" key="2">
    <source>
        <dbReference type="Proteomes" id="UP001500426"/>
    </source>
</evidence>
<dbReference type="EMBL" id="BAABCS010000014">
    <property type="protein sequence ID" value="GAA4048921.1"/>
    <property type="molecule type" value="Genomic_DNA"/>
</dbReference>
<dbReference type="Proteomes" id="UP001500426">
    <property type="component" value="Unassembled WGS sequence"/>
</dbReference>
<protein>
    <submittedName>
        <fullName evidence="1">Uncharacterized protein</fullName>
    </submittedName>
</protein>
<proteinExistence type="predicted"/>
<dbReference type="RefSeq" id="WP_345092512.1">
    <property type="nucleotide sequence ID" value="NZ_BAABCS010000014.1"/>
</dbReference>
<organism evidence="1 2">
    <name type="scientific">Flavobacterium chungnamense</name>
    <dbReference type="NCBI Taxonomy" id="706182"/>
    <lineage>
        <taxon>Bacteria</taxon>
        <taxon>Pseudomonadati</taxon>
        <taxon>Bacteroidota</taxon>
        <taxon>Flavobacteriia</taxon>
        <taxon>Flavobacteriales</taxon>
        <taxon>Flavobacteriaceae</taxon>
        <taxon>Flavobacterium</taxon>
    </lineage>
</organism>
<keyword evidence="2" id="KW-1185">Reference proteome</keyword>
<accession>A0ABP7UPE7</accession>